<feature type="non-terminal residue" evidence="1">
    <location>
        <position position="1"/>
    </location>
</feature>
<protein>
    <submittedName>
        <fullName evidence="1">Uncharacterized protein</fullName>
    </submittedName>
</protein>
<organism evidence="1 2">
    <name type="scientific">Photobacterium aquimaris</name>
    <dbReference type="NCBI Taxonomy" id="512643"/>
    <lineage>
        <taxon>Bacteria</taxon>
        <taxon>Pseudomonadati</taxon>
        <taxon>Pseudomonadota</taxon>
        <taxon>Gammaproteobacteria</taxon>
        <taxon>Vibrionales</taxon>
        <taxon>Vibrionaceae</taxon>
        <taxon>Photobacterium</taxon>
    </lineage>
</organism>
<reference evidence="1 2" key="1">
    <citation type="submission" date="2018-03" db="EMBL/GenBank/DDBJ databases">
        <title>Whole genome sequencing of Histamine producing bacteria.</title>
        <authorList>
            <person name="Butler K."/>
        </authorList>
    </citation>
    <scope>NUCLEOTIDE SEQUENCE [LARGE SCALE GENOMIC DNA]</scope>
    <source>
        <strain evidence="1 2">BS2</strain>
    </source>
</reference>
<accession>A0A2T3ILW6</accession>
<dbReference type="AlphaFoldDB" id="A0A2T3ILW6"/>
<proteinExistence type="predicted"/>
<dbReference type="Proteomes" id="UP000240254">
    <property type="component" value="Unassembled WGS sequence"/>
</dbReference>
<evidence type="ECO:0000313" key="2">
    <source>
        <dbReference type="Proteomes" id="UP000240254"/>
    </source>
</evidence>
<dbReference type="EMBL" id="PYMK01000007">
    <property type="protein sequence ID" value="PSU29333.1"/>
    <property type="molecule type" value="Genomic_DNA"/>
</dbReference>
<gene>
    <name evidence="1" type="ORF">CTM88_07700</name>
</gene>
<evidence type="ECO:0000313" key="1">
    <source>
        <dbReference type="EMBL" id="PSU29333.1"/>
    </source>
</evidence>
<sequence length="138" mass="16108">QIDDYLKSFNKVSIFISTKHIKVINTLHKNIGIFILKNDEIICKRKPKIRKNLNKRILLDFLSTSEIKALSNQNTTNMSRIDLILEMESKISLYKINKLAVISLKNKILPTFQLFINERINKTTIHDLSTLEIRNTLL</sequence>
<name>A0A2T3ILW6_9GAMM</name>
<dbReference type="RefSeq" id="WP_181317426.1">
    <property type="nucleotide sequence ID" value="NZ_PYMK01000007.1"/>
</dbReference>
<comment type="caution">
    <text evidence="1">The sequence shown here is derived from an EMBL/GenBank/DDBJ whole genome shotgun (WGS) entry which is preliminary data.</text>
</comment>